<dbReference type="Proteomes" id="UP000076079">
    <property type="component" value="Chromosome"/>
</dbReference>
<reference evidence="1 2" key="1">
    <citation type="journal article" date="2016" name="Genome Announc.">
        <title>First Complete Genome Sequence of a Subdivision 6 Acidobacterium Strain.</title>
        <authorList>
            <person name="Huang S."/>
            <person name="Vieira S."/>
            <person name="Bunk B."/>
            <person name="Riedel T."/>
            <person name="Sproer C."/>
            <person name="Overmann J."/>
        </authorList>
    </citation>
    <scope>NUCLEOTIDE SEQUENCE [LARGE SCALE GENOMIC DNA]</scope>
    <source>
        <strain evidence="2">DSM 100886 HEG_-6_39</strain>
    </source>
</reference>
<dbReference type="KEGG" id="abac:LuPra_03778"/>
<proteinExistence type="predicted"/>
<dbReference type="EMBL" id="CP015136">
    <property type="protein sequence ID" value="AMY10542.1"/>
    <property type="molecule type" value="Genomic_DNA"/>
</dbReference>
<evidence type="ECO:0000313" key="2">
    <source>
        <dbReference type="Proteomes" id="UP000076079"/>
    </source>
</evidence>
<evidence type="ECO:0000313" key="1">
    <source>
        <dbReference type="EMBL" id="AMY10542.1"/>
    </source>
</evidence>
<accession>A0A143PPK5</accession>
<gene>
    <name evidence="1" type="ORF">LuPra_03778</name>
</gene>
<reference evidence="2" key="2">
    <citation type="submission" date="2016-04" db="EMBL/GenBank/DDBJ databases">
        <title>First Complete Genome Sequence of a Subdivision 6 Acidobacterium.</title>
        <authorList>
            <person name="Huang S."/>
            <person name="Vieira S."/>
            <person name="Bunk B."/>
            <person name="Riedel T."/>
            <person name="Sproeer C."/>
            <person name="Overmann J."/>
        </authorList>
    </citation>
    <scope>NUCLEOTIDE SEQUENCE [LARGE SCALE GENOMIC DNA]</scope>
    <source>
        <strain evidence="2">DSM 100886 HEG_-6_39</strain>
    </source>
</reference>
<evidence type="ECO:0008006" key="3">
    <source>
        <dbReference type="Google" id="ProtNLM"/>
    </source>
</evidence>
<protein>
    <recommendedName>
        <fullName evidence="3">3-keto-disaccharide hydrolase domain-containing protein</fullName>
    </recommendedName>
</protein>
<dbReference type="RefSeq" id="WP_157899386.1">
    <property type="nucleotide sequence ID" value="NZ_CP015136.1"/>
</dbReference>
<dbReference type="PATRIC" id="fig|1813736.3.peg.3986"/>
<dbReference type="AlphaFoldDB" id="A0A143PPK5"/>
<dbReference type="STRING" id="1855912.LuPra_03778"/>
<keyword evidence="2" id="KW-1185">Reference proteome</keyword>
<sequence>MFYAWMLLTLLVTTGTQDAPKGQFPDGWTVRLDDAAGHAGHGAAPAGGPSTRDISFVTMKPGWHITTGPSAILYQPTQKASGAYTLKSEIFLFDPGERLEAFGVLLGGRNLDGPDQSYTYFVIRRTGEFLVRRRTGATTINVKEWTAHQAIKKYEDRAAGKSSVLNVLEVKVAADTTAFMVNGTEVARVATKDVDTDGIVGLRVNHQLNLHVSALDIVK</sequence>
<name>A0A143PPK5_LUTPR</name>
<dbReference type="OrthoDB" id="115015at2"/>
<organism evidence="1 2">
    <name type="scientific">Luteitalea pratensis</name>
    <dbReference type="NCBI Taxonomy" id="1855912"/>
    <lineage>
        <taxon>Bacteria</taxon>
        <taxon>Pseudomonadati</taxon>
        <taxon>Acidobacteriota</taxon>
        <taxon>Vicinamibacteria</taxon>
        <taxon>Vicinamibacterales</taxon>
        <taxon>Vicinamibacteraceae</taxon>
        <taxon>Luteitalea</taxon>
    </lineage>
</organism>